<evidence type="ECO:0000313" key="3">
    <source>
        <dbReference type="Proteomes" id="UP001359485"/>
    </source>
</evidence>
<feature type="compositionally biased region" description="Basic and acidic residues" evidence="1">
    <location>
        <begin position="49"/>
        <end position="80"/>
    </location>
</feature>
<dbReference type="Proteomes" id="UP001359485">
    <property type="component" value="Unassembled WGS sequence"/>
</dbReference>
<dbReference type="EMBL" id="JAWJWF010000002">
    <property type="protein sequence ID" value="KAK6638109.1"/>
    <property type="molecule type" value="Genomic_DNA"/>
</dbReference>
<proteinExistence type="predicted"/>
<protein>
    <submittedName>
        <fullName evidence="2">Uncharacterized protein</fullName>
    </submittedName>
</protein>
<evidence type="ECO:0000313" key="2">
    <source>
        <dbReference type="EMBL" id="KAK6638109.1"/>
    </source>
</evidence>
<sequence>MNCVGRRAEEDFRMPSNITGELDAGTMYLLHGSPNAQFNAFFEDFVTEKRSTKQTEKRERERNRRKKNVGEKMSDKRKENGFNSEGGRFLTSDSVDWSLISYRI</sequence>
<keyword evidence="3" id="KW-1185">Reference proteome</keyword>
<comment type="caution">
    <text evidence="2">The sequence shown here is derived from an EMBL/GenBank/DDBJ whole genome shotgun (WGS) entry which is preliminary data.</text>
</comment>
<evidence type="ECO:0000256" key="1">
    <source>
        <dbReference type="SAM" id="MobiDB-lite"/>
    </source>
</evidence>
<organism evidence="2 3">
    <name type="scientific">Polyplax serrata</name>
    <name type="common">Common mouse louse</name>
    <dbReference type="NCBI Taxonomy" id="468196"/>
    <lineage>
        <taxon>Eukaryota</taxon>
        <taxon>Metazoa</taxon>
        <taxon>Ecdysozoa</taxon>
        <taxon>Arthropoda</taxon>
        <taxon>Hexapoda</taxon>
        <taxon>Insecta</taxon>
        <taxon>Pterygota</taxon>
        <taxon>Neoptera</taxon>
        <taxon>Paraneoptera</taxon>
        <taxon>Psocodea</taxon>
        <taxon>Troctomorpha</taxon>
        <taxon>Phthiraptera</taxon>
        <taxon>Anoplura</taxon>
        <taxon>Polyplacidae</taxon>
        <taxon>Polyplax</taxon>
    </lineage>
</organism>
<gene>
    <name evidence="2" type="ORF">RUM44_008534</name>
</gene>
<name>A0ABR1BAG2_POLSC</name>
<reference evidence="2 3" key="1">
    <citation type="submission" date="2023-09" db="EMBL/GenBank/DDBJ databases">
        <title>Genomes of two closely related lineages of the louse Polyplax serrata with different host specificities.</title>
        <authorList>
            <person name="Martinu J."/>
            <person name="Tarabai H."/>
            <person name="Stefka J."/>
            <person name="Hypsa V."/>
        </authorList>
    </citation>
    <scope>NUCLEOTIDE SEQUENCE [LARGE SCALE GENOMIC DNA]</scope>
    <source>
        <strain evidence="2">98ZLc_SE</strain>
    </source>
</reference>
<accession>A0ABR1BAG2</accession>
<feature type="region of interest" description="Disordered" evidence="1">
    <location>
        <begin position="49"/>
        <end position="90"/>
    </location>
</feature>